<dbReference type="Proteomes" id="UP001610563">
    <property type="component" value="Unassembled WGS sequence"/>
</dbReference>
<dbReference type="InterPro" id="IPR056009">
    <property type="entry name" value="DUF7587"/>
</dbReference>
<organism evidence="2 3">
    <name type="scientific">Aspergillus keveii</name>
    <dbReference type="NCBI Taxonomy" id="714993"/>
    <lineage>
        <taxon>Eukaryota</taxon>
        <taxon>Fungi</taxon>
        <taxon>Dikarya</taxon>
        <taxon>Ascomycota</taxon>
        <taxon>Pezizomycotina</taxon>
        <taxon>Eurotiomycetes</taxon>
        <taxon>Eurotiomycetidae</taxon>
        <taxon>Eurotiales</taxon>
        <taxon>Aspergillaceae</taxon>
        <taxon>Aspergillus</taxon>
        <taxon>Aspergillus subgen. Nidulantes</taxon>
    </lineage>
</organism>
<accession>A0ABR4FMB6</accession>
<gene>
    <name evidence="2" type="ORF">BJX66DRAFT_88730</name>
</gene>
<sequence>MPGPIYVHYPAEQISFPFHPDDLQRKSLPLFHQNSTPRYLYRLVAPQAPGTSPPSNAAPFSVCRHPPDLFQFPAKKAANLLLNHLLWQRGAEDGCNLMSWTSSLLFALQYALYRHRKDGDDLRHITLIIIDTSLFPQGTFIQDMEVMKLFEHADTRLQKFVEYRETEYYFGEYLTQGPLNIQGRCVFASVQQMIDLGLFTLQPGLAEEEQWRCWPKRVLDYRQLFSDRKQVATGKGDVTTALDIARHCFGGPWTVPGAIMLLSLQPRYRDDSVISEGFKAQFTAAEIKEAALHKVETHTKRLPEVGQFRDLVEFINRSYGLSAYDKVVDGVKDLSVSEHSD</sequence>
<evidence type="ECO:0000259" key="1">
    <source>
        <dbReference type="Pfam" id="PF24494"/>
    </source>
</evidence>
<name>A0ABR4FMB6_9EURO</name>
<evidence type="ECO:0000313" key="2">
    <source>
        <dbReference type="EMBL" id="KAL2784372.1"/>
    </source>
</evidence>
<protein>
    <recommendedName>
        <fullName evidence="1">DUF7587 domain-containing protein</fullName>
    </recommendedName>
</protein>
<feature type="domain" description="DUF7587" evidence="1">
    <location>
        <begin position="36"/>
        <end position="174"/>
    </location>
</feature>
<reference evidence="2 3" key="1">
    <citation type="submission" date="2024-07" db="EMBL/GenBank/DDBJ databases">
        <title>Section-level genome sequencing and comparative genomics of Aspergillus sections Usti and Cavernicolus.</title>
        <authorList>
            <consortium name="Lawrence Berkeley National Laboratory"/>
            <person name="Nybo J.L."/>
            <person name="Vesth T.C."/>
            <person name="Theobald S."/>
            <person name="Frisvad J.C."/>
            <person name="Larsen T.O."/>
            <person name="Kjaerboelling I."/>
            <person name="Rothschild-Mancinelli K."/>
            <person name="Lyhne E.K."/>
            <person name="Kogle M.E."/>
            <person name="Barry K."/>
            <person name="Clum A."/>
            <person name="Na H."/>
            <person name="Ledsgaard L."/>
            <person name="Lin J."/>
            <person name="Lipzen A."/>
            <person name="Kuo A."/>
            <person name="Riley R."/>
            <person name="Mondo S."/>
            <person name="Labutti K."/>
            <person name="Haridas S."/>
            <person name="Pangalinan J."/>
            <person name="Salamov A.A."/>
            <person name="Simmons B.A."/>
            <person name="Magnuson J.K."/>
            <person name="Chen J."/>
            <person name="Drula E."/>
            <person name="Henrissat B."/>
            <person name="Wiebenga A."/>
            <person name="Lubbers R.J."/>
            <person name="Gomes A.C."/>
            <person name="Makela M.R."/>
            <person name="Stajich J."/>
            <person name="Grigoriev I.V."/>
            <person name="Mortensen U.H."/>
            <person name="De Vries R.P."/>
            <person name="Baker S.E."/>
            <person name="Andersen M.R."/>
        </authorList>
    </citation>
    <scope>NUCLEOTIDE SEQUENCE [LARGE SCALE GENOMIC DNA]</scope>
    <source>
        <strain evidence="2 3">CBS 209.92</strain>
    </source>
</reference>
<dbReference type="EMBL" id="JBFTWV010000182">
    <property type="protein sequence ID" value="KAL2784372.1"/>
    <property type="molecule type" value="Genomic_DNA"/>
</dbReference>
<keyword evidence="3" id="KW-1185">Reference proteome</keyword>
<evidence type="ECO:0000313" key="3">
    <source>
        <dbReference type="Proteomes" id="UP001610563"/>
    </source>
</evidence>
<comment type="caution">
    <text evidence="2">The sequence shown here is derived from an EMBL/GenBank/DDBJ whole genome shotgun (WGS) entry which is preliminary data.</text>
</comment>
<dbReference type="Pfam" id="PF24494">
    <property type="entry name" value="DUF7587"/>
    <property type="match status" value="1"/>
</dbReference>
<proteinExistence type="predicted"/>